<dbReference type="GO" id="GO:0006424">
    <property type="term" value="P:glutamyl-tRNA aminoacylation"/>
    <property type="evidence" value="ECO:0007669"/>
    <property type="project" value="InterPro"/>
</dbReference>
<comment type="caution">
    <text evidence="15">The sequence shown here is derived from an EMBL/GenBank/DDBJ whole genome shotgun (WGS) entry which is preliminary data.</text>
</comment>
<evidence type="ECO:0000256" key="6">
    <source>
        <dbReference type="ARBA" id="ARBA00022840"/>
    </source>
</evidence>
<dbReference type="PANTHER" id="PTHR43311:SF2">
    <property type="entry name" value="GLUTAMATE--TRNA LIGASE, MITOCHONDRIAL-RELATED"/>
    <property type="match status" value="1"/>
</dbReference>
<dbReference type="AlphaFoldDB" id="A0AAN6UQT0"/>
<feature type="domain" description="Glutamyl/glutaminyl-tRNA synthetase class Ib catalytic" evidence="13">
    <location>
        <begin position="68"/>
        <end position="365"/>
    </location>
</feature>
<dbReference type="Pfam" id="PF00749">
    <property type="entry name" value="tRNA-synt_1c"/>
    <property type="match status" value="1"/>
</dbReference>
<comment type="similarity">
    <text evidence="2">Belongs to the class-I aminoacyl-tRNA synthetase family. Glutamate--tRNA ligase type 1 subfamily.</text>
</comment>
<evidence type="ECO:0000256" key="9">
    <source>
        <dbReference type="ARBA" id="ARBA00030865"/>
    </source>
</evidence>
<dbReference type="InterPro" id="IPR049940">
    <property type="entry name" value="GluQ/Sye"/>
</dbReference>
<dbReference type="GO" id="GO:0005524">
    <property type="term" value="F:ATP binding"/>
    <property type="evidence" value="ECO:0007669"/>
    <property type="project" value="UniProtKB-KW"/>
</dbReference>
<keyword evidence="16" id="KW-1185">Reference proteome</keyword>
<evidence type="ECO:0000256" key="5">
    <source>
        <dbReference type="ARBA" id="ARBA00022741"/>
    </source>
</evidence>
<dbReference type="EC" id="6.1.1.17" evidence="3"/>
<keyword evidence="6 11" id="KW-0067">ATP-binding</keyword>
<dbReference type="InterPro" id="IPR020751">
    <property type="entry name" value="aa-tRNA-synth_I_codon-bd_sub2"/>
</dbReference>
<dbReference type="InterPro" id="IPR008925">
    <property type="entry name" value="aa_tRNA-synth_I_cd-bd_sf"/>
</dbReference>
<dbReference type="EMBL" id="MU853402">
    <property type="protein sequence ID" value="KAK4137234.1"/>
    <property type="molecule type" value="Genomic_DNA"/>
</dbReference>
<evidence type="ECO:0000256" key="11">
    <source>
        <dbReference type="RuleBase" id="RU363037"/>
    </source>
</evidence>
<reference evidence="15" key="1">
    <citation type="journal article" date="2023" name="Mol. Phylogenet. Evol.">
        <title>Genome-scale phylogeny and comparative genomics of the fungal order Sordariales.</title>
        <authorList>
            <person name="Hensen N."/>
            <person name="Bonometti L."/>
            <person name="Westerberg I."/>
            <person name="Brannstrom I.O."/>
            <person name="Guillou S."/>
            <person name="Cros-Aarteil S."/>
            <person name="Calhoun S."/>
            <person name="Haridas S."/>
            <person name="Kuo A."/>
            <person name="Mondo S."/>
            <person name="Pangilinan J."/>
            <person name="Riley R."/>
            <person name="LaButti K."/>
            <person name="Andreopoulos B."/>
            <person name="Lipzen A."/>
            <person name="Chen C."/>
            <person name="Yan M."/>
            <person name="Daum C."/>
            <person name="Ng V."/>
            <person name="Clum A."/>
            <person name="Steindorff A."/>
            <person name="Ohm R.A."/>
            <person name="Martin F."/>
            <person name="Silar P."/>
            <person name="Natvig D.O."/>
            <person name="Lalanne C."/>
            <person name="Gautier V."/>
            <person name="Ament-Velasquez S.L."/>
            <person name="Kruys A."/>
            <person name="Hutchinson M.I."/>
            <person name="Powell A.J."/>
            <person name="Barry K."/>
            <person name="Miller A.N."/>
            <person name="Grigoriev I.V."/>
            <person name="Debuchy R."/>
            <person name="Gladieux P."/>
            <person name="Hiltunen Thoren M."/>
            <person name="Johannesson H."/>
        </authorList>
    </citation>
    <scope>NUCLEOTIDE SEQUENCE</scope>
    <source>
        <strain evidence="15">CBS 123565</strain>
    </source>
</reference>
<evidence type="ECO:0000256" key="2">
    <source>
        <dbReference type="ARBA" id="ARBA00007894"/>
    </source>
</evidence>
<dbReference type="HAMAP" id="MF_00022">
    <property type="entry name" value="Glu_tRNA_synth_type1"/>
    <property type="match status" value="1"/>
</dbReference>
<dbReference type="GO" id="GO:0000049">
    <property type="term" value="F:tRNA binding"/>
    <property type="evidence" value="ECO:0007669"/>
    <property type="project" value="InterPro"/>
</dbReference>
<dbReference type="GO" id="GO:0005739">
    <property type="term" value="C:mitochondrion"/>
    <property type="evidence" value="ECO:0007669"/>
    <property type="project" value="UniProtKB-SubCell"/>
</dbReference>
<evidence type="ECO:0000256" key="4">
    <source>
        <dbReference type="ARBA" id="ARBA00022598"/>
    </source>
</evidence>
<dbReference type="Gene3D" id="3.40.50.620">
    <property type="entry name" value="HUPs"/>
    <property type="match status" value="1"/>
</dbReference>
<dbReference type="SUPFAM" id="SSF48163">
    <property type="entry name" value="An anticodon-binding domain of class I aminoacyl-tRNA synthetases"/>
    <property type="match status" value="1"/>
</dbReference>
<evidence type="ECO:0000256" key="10">
    <source>
        <dbReference type="ARBA" id="ARBA00072917"/>
    </source>
</evidence>
<dbReference type="PANTHER" id="PTHR43311">
    <property type="entry name" value="GLUTAMATE--TRNA LIGASE"/>
    <property type="match status" value="1"/>
</dbReference>
<dbReference type="InterPro" id="IPR000924">
    <property type="entry name" value="Glu/Gln-tRNA-synth"/>
</dbReference>
<dbReference type="Pfam" id="PF19269">
    <property type="entry name" value="Anticodon_2"/>
    <property type="match status" value="1"/>
</dbReference>
<dbReference type="InterPro" id="IPR004527">
    <property type="entry name" value="Glu-tRNA-ligase_bac/mito"/>
</dbReference>
<dbReference type="CDD" id="cd00808">
    <property type="entry name" value="GluRS_core"/>
    <property type="match status" value="1"/>
</dbReference>
<keyword evidence="5 11" id="KW-0547">Nucleotide-binding</keyword>
<dbReference type="FunFam" id="3.40.50.620:FF:000045">
    <property type="entry name" value="Glutamate--tRNA ligase, mitochondrial"/>
    <property type="match status" value="1"/>
</dbReference>
<organism evidence="15 16">
    <name type="scientific">Trichocladium antarcticum</name>
    <dbReference type="NCBI Taxonomy" id="1450529"/>
    <lineage>
        <taxon>Eukaryota</taxon>
        <taxon>Fungi</taxon>
        <taxon>Dikarya</taxon>
        <taxon>Ascomycota</taxon>
        <taxon>Pezizomycotina</taxon>
        <taxon>Sordariomycetes</taxon>
        <taxon>Sordariomycetidae</taxon>
        <taxon>Sordariales</taxon>
        <taxon>Chaetomiaceae</taxon>
        <taxon>Trichocladium</taxon>
    </lineage>
</organism>
<evidence type="ECO:0000313" key="16">
    <source>
        <dbReference type="Proteomes" id="UP001304895"/>
    </source>
</evidence>
<sequence length="621" mass="70090">MDKILLRGRGLVRRPLHLACTQWGGLSVPQQRLQFSSSPNFRDEPLKPERESRQARQDRFKLPTAPCRTRFAPSPTGYLHLGSLRTALFNYLVAKATGGQFVLRIEDTDRTRLVPDAEQRLYQDLKWAGLSWDEGPDNQGPYGPYRQSERLPLYNEHADKLVREGRAYRCFCSPESLEELKRAAHESGQPTLYPGTCRSISPAESDDRAGNGEQFAIRFRSPATPTMIQDVIYNRFKKKDPEDDYIIMKRDGFPTYHFANVVDDRHMQITHVIRGAEWLISTPKHVDLYNAFGWEPPKFAHLGLLVDLKRQKLSKRDQSTNMSYYQDGLVLPDALLNFSALLGWRGQGPQGDVMNLQEMVDNMSLQFSKGDIMVSMPKLAHLQQKHLERLRDKTPAEAPHYNSHVLDPFKTAIEKVEMARKSGEVTAAGDIHVASLGEKLPAVRILEEPFHNDLLRVMLGTKFPMADPASRFGAAVASIKYHIWAIPDSVLRTSFQEARLDPALSSVQSSSLSRAMAYIVKEISANDEGTWKRAGLEEQLRHIMSESVVSSICGDTGISQQKFVYRMLRWALVASEQGLPVAYTMEILGLEETLRRLNAACHVVQEDSGSQQSAGEVTRGE</sequence>
<feature type="region of interest" description="Disordered" evidence="12">
    <location>
        <begin position="36"/>
        <end position="57"/>
    </location>
</feature>
<dbReference type="InterPro" id="IPR014729">
    <property type="entry name" value="Rossmann-like_a/b/a_fold"/>
</dbReference>
<dbReference type="Proteomes" id="UP001304895">
    <property type="component" value="Unassembled WGS sequence"/>
</dbReference>
<dbReference type="GO" id="GO:0008270">
    <property type="term" value="F:zinc ion binding"/>
    <property type="evidence" value="ECO:0007669"/>
    <property type="project" value="InterPro"/>
</dbReference>
<keyword evidence="8 11" id="KW-0030">Aminoacyl-tRNA synthetase</keyword>
<dbReference type="NCBIfam" id="TIGR00464">
    <property type="entry name" value="gltX_bact"/>
    <property type="match status" value="1"/>
</dbReference>
<accession>A0AAN6UQT0</accession>
<evidence type="ECO:0000256" key="7">
    <source>
        <dbReference type="ARBA" id="ARBA00022917"/>
    </source>
</evidence>
<dbReference type="Gene3D" id="1.10.10.350">
    <property type="match status" value="1"/>
</dbReference>
<dbReference type="PRINTS" id="PR00987">
    <property type="entry name" value="TRNASYNTHGLU"/>
</dbReference>
<dbReference type="GO" id="GO:0004818">
    <property type="term" value="F:glutamate-tRNA ligase activity"/>
    <property type="evidence" value="ECO:0007669"/>
    <property type="project" value="UniProtKB-EC"/>
</dbReference>
<feature type="domain" description="Aminoacyl-tRNA synthetase class I anticodon-binding" evidence="14">
    <location>
        <begin position="546"/>
        <end position="600"/>
    </location>
</feature>
<evidence type="ECO:0000256" key="1">
    <source>
        <dbReference type="ARBA" id="ARBA00004173"/>
    </source>
</evidence>
<gene>
    <name evidence="15" type="ORF">BT67DRAFT_438487</name>
</gene>
<dbReference type="SUPFAM" id="SSF52374">
    <property type="entry name" value="Nucleotidylyl transferase"/>
    <property type="match status" value="1"/>
</dbReference>
<keyword evidence="7 11" id="KW-0648">Protein biosynthesis</keyword>
<evidence type="ECO:0000256" key="8">
    <source>
        <dbReference type="ARBA" id="ARBA00023146"/>
    </source>
</evidence>
<protein>
    <recommendedName>
        <fullName evidence="10">Glutamate--tRNA ligase, mitochondrial</fullName>
        <ecNumber evidence="3">6.1.1.17</ecNumber>
    </recommendedName>
    <alternativeName>
        <fullName evidence="9">Glutamyl-tRNA synthetase</fullName>
    </alternativeName>
</protein>
<evidence type="ECO:0000259" key="14">
    <source>
        <dbReference type="Pfam" id="PF19269"/>
    </source>
</evidence>
<dbReference type="InterPro" id="IPR020058">
    <property type="entry name" value="Glu/Gln-tRNA-synth_Ib_cat-dom"/>
</dbReference>
<reference evidence="15" key="2">
    <citation type="submission" date="2023-05" db="EMBL/GenBank/DDBJ databases">
        <authorList>
            <consortium name="Lawrence Berkeley National Laboratory"/>
            <person name="Steindorff A."/>
            <person name="Hensen N."/>
            <person name="Bonometti L."/>
            <person name="Westerberg I."/>
            <person name="Brannstrom I.O."/>
            <person name="Guillou S."/>
            <person name="Cros-Aarteil S."/>
            <person name="Calhoun S."/>
            <person name="Haridas S."/>
            <person name="Kuo A."/>
            <person name="Mondo S."/>
            <person name="Pangilinan J."/>
            <person name="Riley R."/>
            <person name="Labutti K."/>
            <person name="Andreopoulos B."/>
            <person name="Lipzen A."/>
            <person name="Chen C."/>
            <person name="Yanf M."/>
            <person name="Daum C."/>
            <person name="Ng V."/>
            <person name="Clum A."/>
            <person name="Ohm R."/>
            <person name="Martin F."/>
            <person name="Silar P."/>
            <person name="Natvig D."/>
            <person name="Lalanne C."/>
            <person name="Gautier V."/>
            <person name="Ament-Velasquez S.L."/>
            <person name="Kruys A."/>
            <person name="Hutchinson M.I."/>
            <person name="Powell A.J."/>
            <person name="Barry K."/>
            <person name="Miller A.N."/>
            <person name="Grigoriev I.V."/>
            <person name="Debuchy R."/>
            <person name="Gladieux P."/>
            <person name="Thoren M.H."/>
            <person name="Johannesson H."/>
        </authorList>
    </citation>
    <scope>NUCLEOTIDE SEQUENCE</scope>
    <source>
        <strain evidence="15">CBS 123565</strain>
    </source>
</reference>
<name>A0AAN6UQT0_9PEZI</name>
<evidence type="ECO:0000256" key="3">
    <source>
        <dbReference type="ARBA" id="ARBA00012835"/>
    </source>
</evidence>
<dbReference type="InterPro" id="IPR033910">
    <property type="entry name" value="GluRS_core"/>
</dbReference>
<comment type="subcellular location">
    <subcellularLocation>
        <location evidence="1">Mitochondrion</location>
    </subcellularLocation>
</comment>
<evidence type="ECO:0000256" key="12">
    <source>
        <dbReference type="SAM" id="MobiDB-lite"/>
    </source>
</evidence>
<feature type="compositionally biased region" description="Basic and acidic residues" evidence="12">
    <location>
        <begin position="41"/>
        <end position="57"/>
    </location>
</feature>
<evidence type="ECO:0000313" key="15">
    <source>
        <dbReference type="EMBL" id="KAK4137234.1"/>
    </source>
</evidence>
<evidence type="ECO:0000259" key="13">
    <source>
        <dbReference type="Pfam" id="PF00749"/>
    </source>
</evidence>
<dbReference type="InterPro" id="IPR045462">
    <property type="entry name" value="aa-tRNA-synth_I_cd-bd"/>
</dbReference>
<proteinExistence type="inferred from homology"/>
<keyword evidence="4 11" id="KW-0436">Ligase</keyword>